<dbReference type="EC" id="3.1.1.73" evidence="2"/>
<gene>
    <name evidence="11" type="ORF">KHLLAP_LOCUS12931</name>
</gene>
<keyword evidence="7" id="KW-0119">Carbohydrate metabolism</keyword>
<dbReference type="GO" id="GO:0030600">
    <property type="term" value="F:feruloyl esterase activity"/>
    <property type="evidence" value="ECO:0007669"/>
    <property type="project" value="UniProtKB-EC"/>
</dbReference>
<keyword evidence="12" id="KW-1185">Reference proteome</keyword>
<keyword evidence="5" id="KW-0732">Signal</keyword>
<keyword evidence="3" id="KW-0964">Secreted</keyword>
<keyword evidence="6" id="KW-0378">Hydrolase</keyword>
<evidence type="ECO:0000256" key="4">
    <source>
        <dbReference type="ARBA" id="ARBA00022651"/>
    </source>
</evidence>
<dbReference type="PANTHER" id="PTHR38050:SF2">
    <property type="entry name" value="FERULOYL ESTERASE C-RELATED"/>
    <property type="match status" value="1"/>
</dbReference>
<dbReference type="InterPro" id="IPR043595">
    <property type="entry name" value="FaeB/C/D"/>
</dbReference>
<evidence type="ECO:0000256" key="2">
    <source>
        <dbReference type="ARBA" id="ARBA00013091"/>
    </source>
</evidence>
<keyword evidence="8" id="KW-0624">Polysaccharide degradation</keyword>
<evidence type="ECO:0000256" key="10">
    <source>
        <dbReference type="SAM" id="MobiDB-lite"/>
    </source>
</evidence>
<comment type="caution">
    <text evidence="11">The sequence shown here is derived from an EMBL/GenBank/DDBJ whole genome shotgun (WGS) entry which is preliminary data.</text>
</comment>
<comment type="subcellular location">
    <subcellularLocation>
        <location evidence="1">Secreted</location>
    </subcellularLocation>
</comment>
<evidence type="ECO:0000256" key="7">
    <source>
        <dbReference type="ARBA" id="ARBA00023277"/>
    </source>
</evidence>
<comment type="catalytic activity">
    <reaction evidence="9">
        <text>feruloyl-polysaccharide + H2O = ferulate + polysaccharide.</text>
        <dbReference type="EC" id="3.1.1.73"/>
    </reaction>
</comment>
<dbReference type="GO" id="GO:0045493">
    <property type="term" value="P:xylan catabolic process"/>
    <property type="evidence" value="ECO:0007669"/>
    <property type="project" value="UniProtKB-KW"/>
</dbReference>
<evidence type="ECO:0000256" key="8">
    <source>
        <dbReference type="ARBA" id="ARBA00023326"/>
    </source>
</evidence>
<accession>A0AAI8VXY0</accession>
<dbReference type="EMBL" id="CAUWAG010000019">
    <property type="protein sequence ID" value="CAJ2512463.1"/>
    <property type="molecule type" value="Genomic_DNA"/>
</dbReference>
<dbReference type="GO" id="GO:0005576">
    <property type="term" value="C:extracellular region"/>
    <property type="evidence" value="ECO:0007669"/>
    <property type="project" value="UniProtKB-SubCell"/>
</dbReference>
<evidence type="ECO:0000313" key="11">
    <source>
        <dbReference type="EMBL" id="CAJ2512463.1"/>
    </source>
</evidence>
<organism evidence="11 12">
    <name type="scientific">Anthostomella pinea</name>
    <dbReference type="NCBI Taxonomy" id="933095"/>
    <lineage>
        <taxon>Eukaryota</taxon>
        <taxon>Fungi</taxon>
        <taxon>Dikarya</taxon>
        <taxon>Ascomycota</taxon>
        <taxon>Pezizomycotina</taxon>
        <taxon>Sordariomycetes</taxon>
        <taxon>Xylariomycetidae</taxon>
        <taxon>Xylariales</taxon>
        <taxon>Xylariaceae</taxon>
        <taxon>Anthostomella</taxon>
    </lineage>
</organism>
<name>A0AAI8VXY0_9PEZI</name>
<sequence length="322" mass="34130">MHRNLVAPLLGISSFGAAHTLRQRSAAGCGQSPTATLGELSKFNTTAGREYGVWLPDDYDQTAATPLIVSYHGADGTIDSQAALDKLTHSEFNTDHIVVYLQGKADDPDEPNHTTWEGAPGNDEDDVGFTSDVLDAMTAGYCIDTSRIYATGKSQGGGFVGRLACDADMSKRIAAFAPVSGAYYIGSIDEKSETKPETVQVPCEAGRADVPIMAFHGGDDTTIAYYGAFRSGSCLPAIPNWIQQWAARDDLDETPANTSISGSDNGVVMSFGDGLVTLVYDGDDIGHDWPSTTENSDNGGTGLAAFNASTMIMAFFREHTLS</sequence>
<evidence type="ECO:0000256" key="9">
    <source>
        <dbReference type="ARBA" id="ARBA00034075"/>
    </source>
</evidence>
<protein>
    <recommendedName>
        <fullName evidence="2">feruloyl esterase</fullName>
        <ecNumber evidence="2">3.1.1.73</ecNumber>
    </recommendedName>
</protein>
<evidence type="ECO:0000256" key="1">
    <source>
        <dbReference type="ARBA" id="ARBA00004613"/>
    </source>
</evidence>
<dbReference type="Proteomes" id="UP001295740">
    <property type="component" value="Unassembled WGS sequence"/>
</dbReference>
<evidence type="ECO:0000256" key="6">
    <source>
        <dbReference type="ARBA" id="ARBA00022801"/>
    </source>
</evidence>
<evidence type="ECO:0000256" key="3">
    <source>
        <dbReference type="ARBA" id="ARBA00022525"/>
    </source>
</evidence>
<dbReference type="SUPFAM" id="SSF53474">
    <property type="entry name" value="alpha/beta-Hydrolases"/>
    <property type="match status" value="1"/>
</dbReference>
<evidence type="ECO:0000313" key="12">
    <source>
        <dbReference type="Proteomes" id="UP001295740"/>
    </source>
</evidence>
<proteinExistence type="predicted"/>
<dbReference type="InterPro" id="IPR029058">
    <property type="entry name" value="AB_hydrolase_fold"/>
</dbReference>
<reference evidence="11" key="1">
    <citation type="submission" date="2023-10" db="EMBL/GenBank/DDBJ databases">
        <authorList>
            <person name="Hackl T."/>
        </authorList>
    </citation>
    <scope>NUCLEOTIDE SEQUENCE</scope>
</reference>
<feature type="region of interest" description="Disordered" evidence="10">
    <location>
        <begin position="105"/>
        <end position="125"/>
    </location>
</feature>
<evidence type="ECO:0000256" key="5">
    <source>
        <dbReference type="ARBA" id="ARBA00022729"/>
    </source>
</evidence>
<dbReference type="Gene3D" id="3.40.50.1820">
    <property type="entry name" value="alpha/beta hydrolase"/>
    <property type="match status" value="1"/>
</dbReference>
<dbReference type="AlphaFoldDB" id="A0AAI8VXY0"/>
<keyword evidence="4" id="KW-0858">Xylan degradation</keyword>
<dbReference type="PANTHER" id="PTHR38050">
    <property type="match status" value="1"/>
</dbReference>